<dbReference type="CAZy" id="GH23">
    <property type="family name" value="Glycoside Hydrolase Family 23"/>
</dbReference>
<dbReference type="KEGG" id="hth:HTH_0998"/>
<protein>
    <submittedName>
        <fullName evidence="3">Lytic transglycosylase catalytic</fullName>
    </submittedName>
</protein>
<dbReference type="PANTHER" id="PTHR37423:SF2">
    <property type="entry name" value="MEMBRANE-BOUND LYTIC MUREIN TRANSGLYCOSYLASE C"/>
    <property type="match status" value="1"/>
</dbReference>
<dbReference type="RefSeq" id="WP_012963636.1">
    <property type="nucleotide sequence ID" value="NC_013799.1"/>
</dbReference>
<reference evidence="3 4" key="1">
    <citation type="journal article" date="2010" name="J. Bacteriol.">
        <title>Complete genome sequence of the thermophilic, obligately chemolithoautotrophic hydrogen-oxidizing bacterium Hydrogenobacter thermophilus TK-6.</title>
        <authorList>
            <person name="Arai H."/>
            <person name="Kanbe H."/>
            <person name="Ishii M."/>
            <person name="Igarashi Y."/>
        </authorList>
    </citation>
    <scope>NUCLEOTIDE SEQUENCE [LARGE SCALE GENOMIC DNA]</scope>
    <source>
        <strain evidence="4">DSM 6534 / IAM 12695 / TK-6 [Tokyo]</strain>
    </source>
</reference>
<dbReference type="SUPFAM" id="SSF48452">
    <property type="entry name" value="TPR-like"/>
    <property type="match status" value="1"/>
</dbReference>
<evidence type="ECO:0000256" key="1">
    <source>
        <dbReference type="ARBA" id="ARBA00007734"/>
    </source>
</evidence>
<keyword evidence="4" id="KW-1185">Reference proteome</keyword>
<dbReference type="OrthoDB" id="9815002at2"/>
<organism evidence="3 4">
    <name type="scientific">Hydrogenobacter thermophilus (strain DSM 6534 / IAM 12695 / TK-6)</name>
    <dbReference type="NCBI Taxonomy" id="608538"/>
    <lineage>
        <taxon>Bacteria</taxon>
        <taxon>Pseudomonadati</taxon>
        <taxon>Aquificota</taxon>
        <taxon>Aquificia</taxon>
        <taxon>Aquificales</taxon>
        <taxon>Aquificaceae</taxon>
        <taxon>Hydrogenobacter</taxon>
    </lineage>
</organism>
<dbReference type="PANTHER" id="PTHR37423">
    <property type="entry name" value="SOLUBLE LYTIC MUREIN TRANSGLYCOSYLASE-RELATED"/>
    <property type="match status" value="1"/>
</dbReference>
<accession>D3DI04</accession>
<evidence type="ECO:0000259" key="2">
    <source>
        <dbReference type="Pfam" id="PF01464"/>
    </source>
</evidence>
<dbReference type="SUPFAM" id="SSF53955">
    <property type="entry name" value="Lysozyme-like"/>
    <property type="match status" value="1"/>
</dbReference>
<gene>
    <name evidence="3" type="ordered locus">HTH_0998</name>
</gene>
<evidence type="ECO:0000313" key="4">
    <source>
        <dbReference type="Proteomes" id="UP000002574"/>
    </source>
</evidence>
<dbReference type="Gene3D" id="1.25.40.10">
    <property type="entry name" value="Tetratricopeptide repeat domain"/>
    <property type="match status" value="1"/>
</dbReference>
<dbReference type="CDD" id="cd13401">
    <property type="entry name" value="Slt70-like"/>
    <property type="match status" value="1"/>
</dbReference>
<dbReference type="InterPro" id="IPR023346">
    <property type="entry name" value="Lysozyme-like_dom_sf"/>
</dbReference>
<dbReference type="EMBL" id="AP011112">
    <property type="protein sequence ID" value="BAI69456.1"/>
    <property type="molecule type" value="Genomic_DNA"/>
</dbReference>
<name>D3DI04_HYDTT</name>
<dbReference type="STRING" id="608538.HTH_0998"/>
<dbReference type="InterPro" id="IPR011990">
    <property type="entry name" value="TPR-like_helical_dom_sf"/>
</dbReference>
<comment type="similarity">
    <text evidence="1">Belongs to the transglycosylase Slt family.</text>
</comment>
<dbReference type="PATRIC" id="fig|608538.5.peg.1016"/>
<dbReference type="eggNOG" id="COG0741">
    <property type="taxonomic scope" value="Bacteria"/>
</dbReference>
<sequence>MGKAHERTLLFLILLWIYTLLPAHSFAQVLPEEYQLLSEYLKSRDEKIGRSILRNYPDAVFIQDLKLMLSEDAYKRGDFEGAKNYLESIDVNRLKPDLLSKYADLWRVLNLDKKKALLANPVLFRDFIGSVELSLQEAISLAEKLTKGGYYQDVLKVLSGIKDKRACYYLGVAYLRTGDEDKAKEALSSCDDKRGYSYLISIYLREDREDQIRDTLLKVRDDHLRDQLLFLVGRHYLYARNYDKAKDYFSLMTDTYQKFFNLGLLNFIKRNYQDAIQHFIRSYYFASSESEISQACFWTYRSYVAQGREDVGLRYLIEATKGDGFYSAVAKLQVGEPVAYRGLRRVFSEGDMPIQANIIKAIRDGGFYYYSRLEAFKRLPFMSPADIIAISKFDPFLSIRLAVRKYGSRSEVYNSVAFPMPYKEYVYKASERYGLDASLIWAVMRQESLFDVFAVSRSGAKGLMQLIENTARWMSQKAGVPLQDVFSPETNILLGSAYLRYLYDMWEGDLIKVLASYNAGENRVKYWSMQDDPYVFIETIPFKETREYVKRVLYNYYIYSELLK</sequence>
<proteinExistence type="inferred from homology"/>
<dbReference type="Gene3D" id="1.10.530.10">
    <property type="match status" value="1"/>
</dbReference>
<dbReference type="KEGG" id="hte:Hydth_0995"/>
<dbReference type="Pfam" id="PF01464">
    <property type="entry name" value="SLT"/>
    <property type="match status" value="1"/>
</dbReference>
<evidence type="ECO:0000313" key="3">
    <source>
        <dbReference type="EMBL" id="BAI69456.1"/>
    </source>
</evidence>
<dbReference type="Proteomes" id="UP000002574">
    <property type="component" value="Chromosome"/>
</dbReference>
<dbReference type="InterPro" id="IPR008258">
    <property type="entry name" value="Transglycosylase_SLT_dom_1"/>
</dbReference>
<feature type="domain" description="Transglycosylase SLT" evidence="2">
    <location>
        <begin position="425"/>
        <end position="530"/>
    </location>
</feature>
<dbReference type="AlphaFoldDB" id="D3DI04"/>